<evidence type="ECO:0000256" key="4">
    <source>
        <dbReference type="ARBA" id="ARBA00013076"/>
    </source>
</evidence>
<reference evidence="16 17" key="1">
    <citation type="submission" date="2023-05" db="EMBL/GenBank/DDBJ databases">
        <title>Sequencing and Assembly of Streptomyces sp. NP73.</title>
        <authorList>
            <person name="Konwar A.N."/>
            <person name="Saikia K."/>
            <person name="Thakur D."/>
        </authorList>
    </citation>
    <scope>NUCLEOTIDE SEQUENCE [LARGE SCALE GENOMIC DNA]</scope>
    <source>
        <strain evidence="16 17">NP73</strain>
    </source>
</reference>
<evidence type="ECO:0000256" key="13">
    <source>
        <dbReference type="ARBA" id="ARBA00032493"/>
    </source>
</evidence>
<dbReference type="PANTHER" id="PTHR42802:SF1">
    <property type="entry name" value="L-ORNITHINE N(5)-MONOOXYGENASE"/>
    <property type="match status" value="1"/>
</dbReference>
<evidence type="ECO:0000256" key="3">
    <source>
        <dbReference type="ARBA" id="ARBA00007588"/>
    </source>
</evidence>
<evidence type="ECO:0000256" key="12">
    <source>
        <dbReference type="ARBA" id="ARBA00031158"/>
    </source>
</evidence>
<dbReference type="Proteomes" id="UP001223390">
    <property type="component" value="Unassembled WGS sequence"/>
</dbReference>
<gene>
    <name evidence="16" type="ORF">QEZ40_006899</name>
</gene>
<name>A0ABT7H4P6_9ACTN</name>
<evidence type="ECO:0000256" key="11">
    <source>
        <dbReference type="ARBA" id="ARBA00029939"/>
    </source>
</evidence>
<evidence type="ECO:0000256" key="9">
    <source>
        <dbReference type="ARBA" id="ARBA00023002"/>
    </source>
</evidence>
<evidence type="ECO:0000256" key="8">
    <source>
        <dbReference type="ARBA" id="ARBA00022857"/>
    </source>
</evidence>
<evidence type="ECO:0000256" key="14">
    <source>
        <dbReference type="ARBA" id="ARBA00032738"/>
    </source>
</evidence>
<keyword evidence="10 16" id="KW-0503">Monooxygenase</keyword>
<evidence type="ECO:0000256" key="10">
    <source>
        <dbReference type="ARBA" id="ARBA00023033"/>
    </source>
</evidence>
<sequence length="435" mass="47591">MDTSSLEAYDVVGIGFGPSNLSLAVALEEGPHQVTSAFFERQPSLGWHRGMLLPSAKMQVSFLKDLATFRNPATRFGFVSYLHDVGRLTRFVNNQDFFSTRREFHDYLEWAESKLTLKADYSCEVTGMSAVPAADGGPARRIRVRMRDGAGGTRTVEALNVVVSTGLVPRMPAGLEAGEHVWHSSGFLHRLREREGRPLRRVAVVGAGQSAAEIVRYLHDHLPEVRVTAIVPSYGYAIADDTPFANQVFDPEAVDRYFDGSQRSKDAIWDYHRNTNYSVVDDEVIRGLYERAYADEFSGAGRLDFRNLARVTEARPAAGGTRITVHSLADDETYGLDVDVLVCATGYAPMDPTAVLGDLDAHCLRDEAGRHRVTRDYRLVTGEGLDAGLYLQGGTEHTHGLASSLLSNIAVRSGDIARSITARLLSGAATKGTDA</sequence>
<dbReference type="SUPFAM" id="SSF51905">
    <property type="entry name" value="FAD/NAD(P)-binding domain"/>
    <property type="match status" value="2"/>
</dbReference>
<keyword evidence="9" id="KW-0560">Oxidoreductase</keyword>
<evidence type="ECO:0000256" key="7">
    <source>
        <dbReference type="ARBA" id="ARBA00022827"/>
    </source>
</evidence>
<comment type="cofactor">
    <cofactor evidence="1">
        <name>FAD</name>
        <dbReference type="ChEBI" id="CHEBI:57692"/>
    </cofactor>
</comment>
<dbReference type="RefSeq" id="WP_285346366.1">
    <property type="nucleotide sequence ID" value="NZ_JASITI010000076.1"/>
</dbReference>
<dbReference type="EC" id="1.14.13.59" evidence="4"/>
<evidence type="ECO:0000256" key="5">
    <source>
        <dbReference type="ARBA" id="ARBA00016406"/>
    </source>
</evidence>
<evidence type="ECO:0000256" key="15">
    <source>
        <dbReference type="ARBA" id="ARBA00048407"/>
    </source>
</evidence>
<dbReference type="InterPro" id="IPR025700">
    <property type="entry name" value="Lys/Orn_oxygenase"/>
</dbReference>
<evidence type="ECO:0000256" key="1">
    <source>
        <dbReference type="ARBA" id="ARBA00001974"/>
    </source>
</evidence>
<comment type="similarity">
    <text evidence="3">Belongs to the lysine N(6)-hydroxylase/L-ornithine N(5)-oxygenase family.</text>
</comment>
<evidence type="ECO:0000313" key="17">
    <source>
        <dbReference type="Proteomes" id="UP001223390"/>
    </source>
</evidence>
<comment type="catalytic activity">
    <reaction evidence="15">
        <text>L-lysine + NADPH + O2 = N(6)-hydroxy-L-lysine + NADP(+) + H2O</text>
        <dbReference type="Rhea" id="RHEA:23228"/>
        <dbReference type="ChEBI" id="CHEBI:15377"/>
        <dbReference type="ChEBI" id="CHEBI:15379"/>
        <dbReference type="ChEBI" id="CHEBI:32551"/>
        <dbReference type="ChEBI" id="CHEBI:57783"/>
        <dbReference type="ChEBI" id="CHEBI:57820"/>
        <dbReference type="ChEBI" id="CHEBI:58349"/>
        <dbReference type="EC" id="1.14.13.59"/>
    </reaction>
</comment>
<accession>A0ABT7H4P6</accession>
<comment type="caution">
    <text evidence="16">The sequence shown here is derived from an EMBL/GenBank/DDBJ whole genome shotgun (WGS) entry which is preliminary data.</text>
</comment>
<evidence type="ECO:0000256" key="2">
    <source>
        <dbReference type="ARBA" id="ARBA00004924"/>
    </source>
</evidence>
<evidence type="ECO:0000313" key="16">
    <source>
        <dbReference type="EMBL" id="MDK9500873.1"/>
    </source>
</evidence>
<comment type="pathway">
    <text evidence="2">Siderophore biosynthesis.</text>
</comment>
<proteinExistence type="inferred from homology"/>
<dbReference type="Pfam" id="PF13434">
    <property type="entry name" value="Lys_Orn_oxgnase"/>
    <property type="match status" value="1"/>
</dbReference>
<dbReference type="GO" id="GO:0004497">
    <property type="term" value="F:monooxygenase activity"/>
    <property type="evidence" value="ECO:0007669"/>
    <property type="project" value="UniProtKB-KW"/>
</dbReference>
<keyword evidence="17" id="KW-1185">Reference proteome</keyword>
<dbReference type="PANTHER" id="PTHR42802">
    <property type="entry name" value="MONOOXYGENASE"/>
    <property type="match status" value="1"/>
</dbReference>
<keyword evidence="8" id="KW-0521">NADP</keyword>
<keyword evidence="7" id="KW-0274">FAD</keyword>
<keyword evidence="6" id="KW-0285">Flavoprotein</keyword>
<dbReference type="EMBL" id="JASITI010000076">
    <property type="protein sequence ID" value="MDK9500873.1"/>
    <property type="molecule type" value="Genomic_DNA"/>
</dbReference>
<dbReference type="Gene3D" id="3.50.50.60">
    <property type="entry name" value="FAD/NAD(P)-binding domain"/>
    <property type="match status" value="1"/>
</dbReference>
<protein>
    <recommendedName>
        <fullName evidence="5">L-lysine N6-monooxygenase MbtG</fullName>
        <ecNumber evidence="4">1.14.13.59</ecNumber>
    </recommendedName>
    <alternativeName>
        <fullName evidence="14">Lysine 6-N-hydroxylase</fullName>
    </alternativeName>
    <alternativeName>
        <fullName evidence="13">Lysine N6-hydroxylase</fullName>
    </alternativeName>
    <alternativeName>
        <fullName evidence="11">Lysine-N-oxygenase</fullName>
    </alternativeName>
    <alternativeName>
        <fullName evidence="12">Mycobactin synthase protein G</fullName>
    </alternativeName>
</protein>
<dbReference type="InterPro" id="IPR036188">
    <property type="entry name" value="FAD/NAD-bd_sf"/>
</dbReference>
<organism evidence="16 17">
    <name type="scientific">Streptomyces katrae</name>
    <dbReference type="NCBI Taxonomy" id="68223"/>
    <lineage>
        <taxon>Bacteria</taxon>
        <taxon>Bacillati</taxon>
        <taxon>Actinomycetota</taxon>
        <taxon>Actinomycetes</taxon>
        <taxon>Kitasatosporales</taxon>
        <taxon>Streptomycetaceae</taxon>
        <taxon>Streptomyces</taxon>
    </lineage>
</organism>
<evidence type="ECO:0000256" key="6">
    <source>
        <dbReference type="ARBA" id="ARBA00022630"/>
    </source>
</evidence>
<dbReference type="PRINTS" id="PR00368">
    <property type="entry name" value="FADPNR"/>
</dbReference>